<accession>A0A7K5Z796</accession>
<evidence type="ECO:0000256" key="4">
    <source>
        <dbReference type="ARBA" id="ARBA00022737"/>
    </source>
</evidence>
<evidence type="ECO:0000256" key="3">
    <source>
        <dbReference type="ARBA" id="ARBA00022723"/>
    </source>
</evidence>
<feature type="non-terminal residue" evidence="13">
    <location>
        <position position="1"/>
    </location>
</feature>
<sequence length="67" mass="7686">CGQCGKRFKDKTHLVSHQQTHAGEKPYTCPVCTHAFRTSSALAEHHRIHTGKMFYYTCTECGKTSRW</sequence>
<keyword evidence="7" id="KW-0805">Transcription regulation</keyword>
<evidence type="ECO:0000256" key="10">
    <source>
        <dbReference type="ARBA" id="ARBA00023242"/>
    </source>
</evidence>
<evidence type="ECO:0000313" key="14">
    <source>
        <dbReference type="Proteomes" id="UP000522270"/>
    </source>
</evidence>
<proteinExistence type="inferred from homology"/>
<keyword evidence="10" id="KW-0539">Nucleus</keyword>
<evidence type="ECO:0000256" key="11">
    <source>
        <dbReference type="PROSITE-ProRule" id="PRU00042"/>
    </source>
</evidence>
<feature type="non-terminal residue" evidence="13">
    <location>
        <position position="67"/>
    </location>
</feature>
<dbReference type="PANTHER" id="PTHR23226">
    <property type="entry name" value="ZINC FINGER AND SCAN DOMAIN-CONTAINING"/>
    <property type="match status" value="1"/>
</dbReference>
<gene>
    <name evidence="13" type="primary">Znf707</name>
    <name evidence="13" type="ORF">PTEBUR_R15318</name>
</gene>
<dbReference type="Gene3D" id="3.30.160.60">
    <property type="entry name" value="Classic Zinc Finger"/>
    <property type="match status" value="2"/>
</dbReference>
<reference evidence="13 14" key="1">
    <citation type="submission" date="2019-09" db="EMBL/GenBank/DDBJ databases">
        <title>Bird 10,000 Genomes (B10K) Project - Family phase.</title>
        <authorList>
            <person name="Zhang G."/>
        </authorList>
    </citation>
    <scope>NUCLEOTIDE SEQUENCE [LARGE SCALE GENOMIC DNA]</scope>
    <source>
        <strain evidence="13">B10K-DU-027-49</strain>
        <tissue evidence="13">Muscle</tissue>
    </source>
</reference>
<evidence type="ECO:0000256" key="9">
    <source>
        <dbReference type="ARBA" id="ARBA00023163"/>
    </source>
</evidence>
<comment type="similarity">
    <text evidence="2">Belongs to the krueppel C2H2-type zinc-finger protein family.</text>
</comment>
<dbReference type="OrthoDB" id="6910977at2759"/>
<protein>
    <submittedName>
        <fullName evidence="13">ZN707 protein</fullName>
    </submittedName>
</protein>
<dbReference type="FunFam" id="3.30.160.60:FF:001498">
    <property type="entry name" value="Zinc finger protein 404"/>
    <property type="match status" value="1"/>
</dbReference>
<evidence type="ECO:0000256" key="6">
    <source>
        <dbReference type="ARBA" id="ARBA00022833"/>
    </source>
</evidence>
<dbReference type="SUPFAM" id="SSF57667">
    <property type="entry name" value="beta-beta-alpha zinc fingers"/>
    <property type="match status" value="1"/>
</dbReference>
<comment type="subcellular location">
    <subcellularLocation>
        <location evidence="1">Nucleus</location>
    </subcellularLocation>
</comment>
<dbReference type="InterPro" id="IPR036236">
    <property type="entry name" value="Znf_C2H2_sf"/>
</dbReference>
<name>A0A7K5Z796_9AVES</name>
<comment type="caution">
    <text evidence="13">The sequence shown here is derived from an EMBL/GenBank/DDBJ whole genome shotgun (WGS) entry which is preliminary data.</text>
</comment>
<dbReference type="GO" id="GO:0005634">
    <property type="term" value="C:nucleus"/>
    <property type="evidence" value="ECO:0007669"/>
    <property type="project" value="UniProtKB-SubCell"/>
</dbReference>
<evidence type="ECO:0000256" key="1">
    <source>
        <dbReference type="ARBA" id="ARBA00004123"/>
    </source>
</evidence>
<feature type="domain" description="C2H2-type" evidence="12">
    <location>
        <begin position="1"/>
        <end position="26"/>
    </location>
</feature>
<dbReference type="PANTHER" id="PTHR23226:SF416">
    <property type="entry name" value="FI01424P"/>
    <property type="match status" value="1"/>
</dbReference>
<keyword evidence="4" id="KW-0677">Repeat</keyword>
<organism evidence="13 14">
    <name type="scientific">Pterocles burchelli</name>
    <dbReference type="NCBI Taxonomy" id="2585816"/>
    <lineage>
        <taxon>Eukaryota</taxon>
        <taxon>Metazoa</taxon>
        <taxon>Chordata</taxon>
        <taxon>Craniata</taxon>
        <taxon>Vertebrata</taxon>
        <taxon>Euteleostomi</taxon>
        <taxon>Archelosauria</taxon>
        <taxon>Archosauria</taxon>
        <taxon>Dinosauria</taxon>
        <taxon>Saurischia</taxon>
        <taxon>Theropoda</taxon>
        <taxon>Coelurosauria</taxon>
        <taxon>Aves</taxon>
        <taxon>Neognathae</taxon>
        <taxon>Neoaves</taxon>
        <taxon>Columbimorphae</taxon>
        <taxon>Pterocliformes</taxon>
        <taxon>Pteroclidae</taxon>
        <taxon>Pterocles</taxon>
    </lineage>
</organism>
<dbReference type="FunFam" id="3.30.160.60:FF:001480">
    <property type="entry name" value="Si:cabz01071911.3"/>
    <property type="match status" value="1"/>
</dbReference>
<keyword evidence="8" id="KW-0238">DNA-binding</keyword>
<dbReference type="GO" id="GO:0000978">
    <property type="term" value="F:RNA polymerase II cis-regulatory region sequence-specific DNA binding"/>
    <property type="evidence" value="ECO:0007669"/>
    <property type="project" value="TreeGrafter"/>
</dbReference>
<dbReference type="EMBL" id="VYZE01002600">
    <property type="protein sequence ID" value="NWU72706.1"/>
    <property type="molecule type" value="Genomic_DNA"/>
</dbReference>
<dbReference type="GO" id="GO:0000981">
    <property type="term" value="F:DNA-binding transcription factor activity, RNA polymerase II-specific"/>
    <property type="evidence" value="ECO:0007669"/>
    <property type="project" value="TreeGrafter"/>
</dbReference>
<keyword evidence="5 11" id="KW-0863">Zinc-finger</keyword>
<keyword evidence="14" id="KW-1185">Reference proteome</keyword>
<dbReference type="AlphaFoldDB" id="A0A7K5Z796"/>
<evidence type="ECO:0000256" key="5">
    <source>
        <dbReference type="ARBA" id="ARBA00022771"/>
    </source>
</evidence>
<dbReference type="PROSITE" id="PS50157">
    <property type="entry name" value="ZINC_FINGER_C2H2_2"/>
    <property type="match status" value="2"/>
</dbReference>
<dbReference type="SMART" id="SM00355">
    <property type="entry name" value="ZnF_C2H2"/>
    <property type="match status" value="2"/>
</dbReference>
<keyword evidence="9" id="KW-0804">Transcription</keyword>
<dbReference type="PROSITE" id="PS00028">
    <property type="entry name" value="ZINC_FINGER_C2H2_1"/>
    <property type="match status" value="2"/>
</dbReference>
<evidence type="ECO:0000259" key="12">
    <source>
        <dbReference type="PROSITE" id="PS50157"/>
    </source>
</evidence>
<evidence type="ECO:0000256" key="2">
    <source>
        <dbReference type="ARBA" id="ARBA00006991"/>
    </source>
</evidence>
<dbReference type="Pfam" id="PF00096">
    <property type="entry name" value="zf-C2H2"/>
    <property type="match status" value="2"/>
</dbReference>
<evidence type="ECO:0000256" key="8">
    <source>
        <dbReference type="ARBA" id="ARBA00023125"/>
    </source>
</evidence>
<keyword evidence="6" id="KW-0862">Zinc</keyword>
<dbReference type="Proteomes" id="UP000522270">
    <property type="component" value="Unassembled WGS sequence"/>
</dbReference>
<keyword evidence="3" id="KW-0479">Metal-binding</keyword>
<feature type="domain" description="C2H2-type" evidence="12">
    <location>
        <begin position="27"/>
        <end position="54"/>
    </location>
</feature>
<dbReference type="GO" id="GO:0008270">
    <property type="term" value="F:zinc ion binding"/>
    <property type="evidence" value="ECO:0007669"/>
    <property type="project" value="UniProtKB-KW"/>
</dbReference>
<evidence type="ECO:0000256" key="7">
    <source>
        <dbReference type="ARBA" id="ARBA00023015"/>
    </source>
</evidence>
<dbReference type="InterPro" id="IPR013087">
    <property type="entry name" value="Znf_C2H2_type"/>
</dbReference>
<evidence type="ECO:0000313" key="13">
    <source>
        <dbReference type="EMBL" id="NWU72706.1"/>
    </source>
</evidence>